<dbReference type="GO" id="GO:0004860">
    <property type="term" value="F:protein kinase inhibitor activity"/>
    <property type="evidence" value="ECO:0007669"/>
    <property type="project" value="UniProtKB-KW"/>
</dbReference>
<dbReference type="Gene3D" id="3.90.280.10">
    <property type="entry name" value="PEBP-like"/>
    <property type="match status" value="1"/>
</dbReference>
<dbReference type="CDD" id="cd00865">
    <property type="entry name" value="PEBP_bact_arch"/>
    <property type="match status" value="1"/>
</dbReference>
<dbReference type="InterPro" id="IPR008914">
    <property type="entry name" value="PEBP"/>
</dbReference>
<organism evidence="1 2">
    <name type="scientific">Alishewanella maricola</name>
    <dbReference type="NCBI Taxonomy" id="2795740"/>
    <lineage>
        <taxon>Bacteria</taxon>
        <taxon>Pseudomonadati</taxon>
        <taxon>Pseudomonadota</taxon>
        <taxon>Gammaproteobacteria</taxon>
        <taxon>Alteromonadales</taxon>
        <taxon>Alteromonadaceae</taxon>
        <taxon>Alishewanella</taxon>
    </lineage>
</organism>
<sequence>MSKNTFTLSSPDIAEGHFMAKQHEFDGFGCNGQNISPELHWRNAPAETKSFALTVFDPDAPTGSGFWHWIVTDIPVAATCLAKGAGTGSLPPGCRSFTNDYGMKTFGGACPPEGHGMHRYQFTIWALPEEALPAPEGASAAVVGFMLNAMALAKATLTATYARD</sequence>
<dbReference type="Pfam" id="PF01161">
    <property type="entry name" value="PBP"/>
    <property type="match status" value="1"/>
</dbReference>
<dbReference type="NCBIfam" id="TIGR00481">
    <property type="entry name" value="YbhB/YbcL family Raf kinase inhibitor-like protein"/>
    <property type="match status" value="1"/>
</dbReference>
<keyword evidence="1" id="KW-0649">Protein kinase inhibitor</keyword>
<dbReference type="InterPro" id="IPR005247">
    <property type="entry name" value="YbhB_YbcL/LppC-like"/>
</dbReference>
<dbReference type="EMBL" id="JAEINI020000003">
    <property type="protein sequence ID" value="MCB5226577.1"/>
    <property type="molecule type" value="Genomic_DNA"/>
</dbReference>
<reference evidence="1 2" key="1">
    <citation type="submission" date="2021-10" db="EMBL/GenBank/DDBJ databases">
        <title>Alishewanella koreense sp. nov. isolated from seawater of southwestern coast in South Korea and the proposal for the reclassification of Rheinheimera perlucida and Rheinheimera tuosuensis as Arsukibacterium perlucida and Arsukibacterium tuosuensis.</title>
        <authorList>
            <person name="Kim K.H."/>
            <person name="Ruan W."/>
            <person name="Kim K.R."/>
            <person name="Baek J.H."/>
            <person name="Jeon C.O."/>
        </authorList>
    </citation>
    <scope>NUCLEOTIDE SEQUENCE [LARGE SCALE GENOMIC DNA]</scope>
    <source>
        <strain evidence="1 2">16-MA</strain>
    </source>
</reference>
<evidence type="ECO:0000313" key="1">
    <source>
        <dbReference type="EMBL" id="MCB5226577.1"/>
    </source>
</evidence>
<accession>A0ABS8C2L6</accession>
<dbReference type="SUPFAM" id="SSF49777">
    <property type="entry name" value="PEBP-like"/>
    <property type="match status" value="1"/>
</dbReference>
<dbReference type="PANTHER" id="PTHR30289:SF1">
    <property type="entry name" value="PEBP (PHOSPHATIDYLETHANOLAMINE-BINDING PROTEIN) FAMILY PROTEIN"/>
    <property type="match status" value="1"/>
</dbReference>
<comment type="caution">
    <text evidence="1">The sequence shown here is derived from an EMBL/GenBank/DDBJ whole genome shotgun (WGS) entry which is preliminary data.</text>
</comment>
<dbReference type="Proteomes" id="UP000633814">
    <property type="component" value="Unassembled WGS sequence"/>
</dbReference>
<protein>
    <submittedName>
        <fullName evidence="1">YbhB/YbcL family Raf kinase inhibitor-like protein</fullName>
    </submittedName>
</protein>
<keyword evidence="2" id="KW-1185">Reference proteome</keyword>
<dbReference type="PANTHER" id="PTHR30289">
    <property type="entry name" value="UNCHARACTERIZED PROTEIN YBCL-RELATED"/>
    <property type="match status" value="1"/>
</dbReference>
<name>A0ABS8C2L6_9ALTE</name>
<dbReference type="RefSeq" id="WP_226750665.1">
    <property type="nucleotide sequence ID" value="NZ_JAEINI020000003.1"/>
</dbReference>
<evidence type="ECO:0000313" key="2">
    <source>
        <dbReference type="Proteomes" id="UP000633814"/>
    </source>
</evidence>
<proteinExistence type="predicted"/>
<dbReference type="InterPro" id="IPR036610">
    <property type="entry name" value="PEBP-like_sf"/>
</dbReference>
<gene>
    <name evidence="1" type="ORF">JAO78_007080</name>
</gene>